<dbReference type="AlphaFoldDB" id="A0A2T6B8X6"/>
<keyword evidence="2" id="KW-1185">Reference proteome</keyword>
<sequence>MRADLIAAFETVHEAALMGRLIAESDDMLDQEAAQLEAINIVGDFLTNHHEEIEDRFGSDPAFDAGARPPELDLTALREAPVDHPLNAAMLVTLELAAQQCMEEEAGLTAPLSAALNRVGDFWARNGDGICEGTLSVSIPDGPR</sequence>
<comment type="caution">
    <text evidence="1">The sequence shown here is derived from an EMBL/GenBank/DDBJ whole genome shotgun (WGS) entry which is preliminary data.</text>
</comment>
<evidence type="ECO:0000313" key="1">
    <source>
        <dbReference type="EMBL" id="PTX52478.1"/>
    </source>
</evidence>
<dbReference type="Proteomes" id="UP000244224">
    <property type="component" value="Unassembled WGS sequence"/>
</dbReference>
<evidence type="ECO:0000313" key="2">
    <source>
        <dbReference type="Proteomes" id="UP000244224"/>
    </source>
</evidence>
<accession>A0A2T6B8X6</accession>
<protein>
    <submittedName>
        <fullName evidence="1">Uncharacterized protein</fullName>
    </submittedName>
</protein>
<name>A0A2T6B8X6_9RHOB</name>
<reference evidence="1 2" key="1">
    <citation type="submission" date="2018-04" db="EMBL/GenBank/DDBJ databases">
        <title>Genomic Encyclopedia of Archaeal and Bacterial Type Strains, Phase II (KMG-II): from individual species to whole genera.</title>
        <authorList>
            <person name="Goeker M."/>
        </authorList>
    </citation>
    <scope>NUCLEOTIDE SEQUENCE [LARGE SCALE GENOMIC DNA]</scope>
    <source>
        <strain evidence="1 2">DSM 21823</strain>
    </source>
</reference>
<dbReference type="EMBL" id="QBKP01000002">
    <property type="protein sequence ID" value="PTX52478.1"/>
    <property type="molecule type" value="Genomic_DNA"/>
</dbReference>
<dbReference type="RefSeq" id="WP_158640524.1">
    <property type="nucleotide sequence ID" value="NZ_QBKP01000002.1"/>
</dbReference>
<organism evidence="1 2">
    <name type="scientific">Gemmobacter caeni</name>
    <dbReference type="NCBI Taxonomy" id="589035"/>
    <lineage>
        <taxon>Bacteria</taxon>
        <taxon>Pseudomonadati</taxon>
        <taxon>Pseudomonadota</taxon>
        <taxon>Alphaproteobacteria</taxon>
        <taxon>Rhodobacterales</taxon>
        <taxon>Paracoccaceae</taxon>
        <taxon>Gemmobacter</taxon>
    </lineage>
</organism>
<proteinExistence type="predicted"/>
<gene>
    <name evidence="1" type="ORF">C8N34_102258</name>
</gene>